<dbReference type="AlphaFoldDB" id="A0A679FYB7"/>
<organism evidence="4 5">
    <name type="scientific">Geobacillus subterraneus</name>
    <dbReference type="NCBI Taxonomy" id="129338"/>
    <lineage>
        <taxon>Bacteria</taxon>
        <taxon>Bacillati</taxon>
        <taxon>Bacillota</taxon>
        <taxon>Bacilli</taxon>
        <taxon>Bacillales</taxon>
        <taxon>Anoxybacillaceae</taxon>
        <taxon>Geobacillus</taxon>
    </lineage>
</organism>
<evidence type="ECO:0000256" key="2">
    <source>
        <dbReference type="ARBA" id="ARBA00006573"/>
    </source>
</evidence>
<comment type="subcellular location">
    <subcellularLocation>
        <location evidence="1">Spore core</location>
    </subcellularLocation>
</comment>
<gene>
    <name evidence="4" type="ORF">GsuE55_35590</name>
</gene>
<accession>A0A679FYB7</accession>
<evidence type="ECO:0000256" key="3">
    <source>
        <dbReference type="ARBA" id="ARBA00022969"/>
    </source>
</evidence>
<dbReference type="GO" id="GO:0030435">
    <property type="term" value="P:sporulation resulting in formation of a cellular spore"/>
    <property type="evidence" value="ECO:0007669"/>
    <property type="project" value="UniProtKB-KW"/>
</dbReference>
<keyword evidence="5" id="KW-1185">Reference proteome</keyword>
<protein>
    <submittedName>
        <fullName evidence="4">Uncharacterized protein</fullName>
    </submittedName>
</protein>
<dbReference type="EMBL" id="AP022557">
    <property type="protein sequence ID" value="BBW98726.1"/>
    <property type="molecule type" value="Genomic_DNA"/>
</dbReference>
<name>A0A679FYB7_9BACL</name>
<dbReference type="Proteomes" id="UP000501421">
    <property type="component" value="Chromosome"/>
</dbReference>
<dbReference type="InterPro" id="IPR012610">
    <property type="entry name" value="SASP_SspH"/>
</dbReference>
<evidence type="ECO:0000313" key="4">
    <source>
        <dbReference type="EMBL" id="BBW98726.1"/>
    </source>
</evidence>
<reference evidence="5" key="1">
    <citation type="journal article" date="2020" name="Microbiol. Resour. Announc.">
        <title>Complete Genome Sequence of Geobacillus sp. Strain E55-1, Isolated from Mine Geyser in Japan.</title>
        <authorList>
            <person name="Miyazaki K."/>
            <person name="Hase E."/>
            <person name="Tokito N."/>
        </authorList>
    </citation>
    <scope>NUCLEOTIDE SEQUENCE [LARGE SCALE GENOMIC DNA]</scope>
    <source>
        <strain evidence="5">E55-1</strain>
    </source>
</reference>
<sequence>MERGPSVMDMNRVKQIVSSPADIPVYYNGVSVWIDGYNEETQMVTVHLRDGRLHERRDVPAAELEEKETAVD</sequence>
<keyword evidence="3" id="KW-0749">Sporulation</keyword>
<dbReference type="GO" id="GO:0030436">
    <property type="term" value="P:asexual sporulation"/>
    <property type="evidence" value="ECO:0007669"/>
    <property type="project" value="InterPro"/>
</dbReference>
<evidence type="ECO:0000256" key="1">
    <source>
        <dbReference type="ARBA" id="ARBA00004288"/>
    </source>
</evidence>
<dbReference type="HAMAP" id="MF_00667">
    <property type="entry name" value="SspH"/>
    <property type="match status" value="1"/>
</dbReference>
<evidence type="ECO:0000313" key="5">
    <source>
        <dbReference type="Proteomes" id="UP000501421"/>
    </source>
</evidence>
<comment type="similarity">
    <text evidence="2">Belongs to the SspH family.</text>
</comment>
<dbReference type="Pfam" id="PF08141">
    <property type="entry name" value="SspH"/>
    <property type="match status" value="1"/>
</dbReference>
<dbReference type="GO" id="GO:0042601">
    <property type="term" value="C:endospore-forming forespore"/>
    <property type="evidence" value="ECO:0007669"/>
    <property type="project" value="InterPro"/>
</dbReference>
<proteinExistence type="inferred from homology"/>